<dbReference type="SUPFAM" id="SSF48452">
    <property type="entry name" value="TPR-like"/>
    <property type="match status" value="1"/>
</dbReference>
<evidence type="ECO:0000256" key="1">
    <source>
        <dbReference type="ARBA" id="ARBA00022737"/>
    </source>
</evidence>
<dbReference type="InterPro" id="IPR013105">
    <property type="entry name" value="TPR_2"/>
</dbReference>
<dbReference type="InterPro" id="IPR011990">
    <property type="entry name" value="TPR-like_helical_dom_sf"/>
</dbReference>
<organism evidence="4 5">
    <name type="scientific">Persicimonas caeni</name>
    <dbReference type="NCBI Taxonomy" id="2292766"/>
    <lineage>
        <taxon>Bacteria</taxon>
        <taxon>Deltaproteobacteria</taxon>
        <taxon>Bradymonadales</taxon>
        <taxon>Bradymonadaceae</taxon>
        <taxon>Persicimonas</taxon>
    </lineage>
</organism>
<accession>A0A5B8Y5F1</accession>
<dbReference type="PROSITE" id="PS50005">
    <property type="entry name" value="TPR"/>
    <property type="match status" value="1"/>
</dbReference>
<evidence type="ECO:0000313" key="5">
    <source>
        <dbReference type="Proteomes" id="UP000315995"/>
    </source>
</evidence>
<dbReference type="Gene3D" id="1.25.40.10">
    <property type="entry name" value="Tetratricopeptide repeat domain"/>
    <property type="match status" value="1"/>
</dbReference>
<name>A0A4Y6PUE2_PERCE</name>
<gene>
    <name evidence="4" type="ORF">FIV42_14750</name>
</gene>
<accession>A0A4Y6PUE2</accession>
<evidence type="ECO:0000256" key="2">
    <source>
        <dbReference type="ARBA" id="ARBA00022803"/>
    </source>
</evidence>
<keyword evidence="1" id="KW-0677">Repeat</keyword>
<protein>
    <submittedName>
        <fullName evidence="4">Tetratricopeptide repeat protein</fullName>
    </submittedName>
</protein>
<dbReference type="EMBL" id="CP041186">
    <property type="protein sequence ID" value="QDG51951.1"/>
    <property type="molecule type" value="Genomic_DNA"/>
</dbReference>
<dbReference type="Pfam" id="PF07719">
    <property type="entry name" value="TPR_2"/>
    <property type="match status" value="1"/>
</dbReference>
<dbReference type="InterPro" id="IPR019734">
    <property type="entry name" value="TPR_rpt"/>
</dbReference>
<keyword evidence="2 3" id="KW-0802">TPR repeat</keyword>
<keyword evidence="5" id="KW-1185">Reference proteome</keyword>
<dbReference type="AlphaFoldDB" id="A0A4Y6PUE2"/>
<sequence length="464" mass="51397">MWFFGRPFAPQSRTRGGQELVVQAPGGEVPDQQGHLPHPLAKCPTSTTCYTSTKAPANRTSTMTDPYNGSNATNVVEAHQWLADTIETLIDEGKFVEAMRALSRLRSVADDTPTRLFCYENLGVLAYRAGDVDEARQAFERAASLKSNELSAGDPGLLYALGHCAAAHGEWWRALLHYLTAFHNARDRVDEAEFMRTGAIAMQQLGFPDTALSMFLGALDRSPDNPWILESISHFYEGEGRWFEALDVQEALIDVLADGLPSASSRLADHAQVDRLIRRFISLWTIDRQAVEKRVHAITDRLRAEIGLVRDDDPGAPMADAGLMSLNLPAGLHLLVEQLAAHERNFLLLETAQSLWAQARHDRFDVHLTPYTLAGAIQAVCERLHWRQAASFDELAEIYGADADTIQAATRLIAGRYGVRFVPEHERYGGLDAAESRRLVQIQRAILYGVDVRELEGAVAMLGD</sequence>
<dbReference type="SMART" id="SM00028">
    <property type="entry name" value="TPR"/>
    <property type="match status" value="2"/>
</dbReference>
<dbReference type="Proteomes" id="UP000315995">
    <property type="component" value="Chromosome"/>
</dbReference>
<dbReference type="OrthoDB" id="5487257at2"/>
<feature type="repeat" description="TPR" evidence="3">
    <location>
        <begin position="116"/>
        <end position="149"/>
    </location>
</feature>
<evidence type="ECO:0000256" key="3">
    <source>
        <dbReference type="PROSITE-ProRule" id="PRU00339"/>
    </source>
</evidence>
<reference evidence="4 5" key="1">
    <citation type="submission" date="2019-06" db="EMBL/GenBank/DDBJ databases">
        <title>Persicimonas caeni gen. nov., sp. nov., a predatory bacterium isolated from solar saltern.</title>
        <authorList>
            <person name="Wang S."/>
        </authorList>
    </citation>
    <scope>NUCLEOTIDE SEQUENCE [LARGE SCALE GENOMIC DNA]</scope>
    <source>
        <strain evidence="4 5">YN101</strain>
    </source>
</reference>
<proteinExistence type="predicted"/>
<evidence type="ECO:0000313" key="4">
    <source>
        <dbReference type="EMBL" id="QDG51951.1"/>
    </source>
</evidence>